<dbReference type="EMBL" id="JEMT01024923">
    <property type="protein sequence ID" value="EXX62034.1"/>
    <property type="molecule type" value="Genomic_DNA"/>
</dbReference>
<evidence type="ECO:0000313" key="11">
    <source>
        <dbReference type="EMBL" id="EXX62034.1"/>
    </source>
</evidence>
<evidence type="ECO:0000256" key="1">
    <source>
        <dbReference type="ARBA" id="ARBA00004141"/>
    </source>
</evidence>
<keyword evidence="6 10" id="KW-1133">Transmembrane helix</keyword>
<accession>A0A015K3M0</accession>
<evidence type="ECO:0000256" key="8">
    <source>
        <dbReference type="PROSITE-ProRule" id="PRU00282"/>
    </source>
</evidence>
<name>A0A015K3M0_RHIIW</name>
<evidence type="ECO:0000256" key="3">
    <source>
        <dbReference type="ARBA" id="ARBA00022448"/>
    </source>
</evidence>
<keyword evidence="3 9" id="KW-0813">Transport</keyword>
<evidence type="ECO:0000256" key="10">
    <source>
        <dbReference type="SAM" id="Phobius"/>
    </source>
</evidence>
<dbReference type="HOGENOM" id="CLU_2347826_0_0_1"/>
<dbReference type="InterPro" id="IPR023395">
    <property type="entry name" value="MCP_dom_sf"/>
</dbReference>
<dbReference type="STRING" id="1432141.A0A015K3M0"/>
<dbReference type="InterPro" id="IPR018108">
    <property type="entry name" value="MCP_transmembrane"/>
</dbReference>
<dbReference type="AlphaFoldDB" id="A0A015K3M0"/>
<evidence type="ECO:0000256" key="5">
    <source>
        <dbReference type="ARBA" id="ARBA00022737"/>
    </source>
</evidence>
<comment type="caution">
    <text evidence="11">The sequence shown here is derived from an EMBL/GenBank/DDBJ whole genome shotgun (WGS) entry which is preliminary data.</text>
</comment>
<protein>
    <submittedName>
        <fullName evidence="11">Sfc1p</fullName>
    </submittedName>
</protein>
<evidence type="ECO:0000256" key="9">
    <source>
        <dbReference type="RuleBase" id="RU000488"/>
    </source>
</evidence>
<keyword evidence="12" id="KW-1185">Reference proteome</keyword>
<dbReference type="Gene3D" id="1.50.40.10">
    <property type="entry name" value="Mitochondrial carrier domain"/>
    <property type="match status" value="1"/>
</dbReference>
<evidence type="ECO:0000313" key="12">
    <source>
        <dbReference type="Proteomes" id="UP000022910"/>
    </source>
</evidence>
<evidence type="ECO:0000256" key="2">
    <source>
        <dbReference type="ARBA" id="ARBA00006375"/>
    </source>
</evidence>
<evidence type="ECO:0000256" key="4">
    <source>
        <dbReference type="ARBA" id="ARBA00022692"/>
    </source>
</evidence>
<sequence>MAGVLAGATATITSAPFDVVKTKIQIARRAGQGELRWLNVATRVVRTEGIKGLFVGLTARLWIIVPLGSLNFWVFEKVREWSIVNSTLNDENEKNEK</sequence>
<dbReference type="OrthoDB" id="269120at2759"/>
<gene>
    <name evidence="11" type="ORF">RirG_165650</name>
</gene>
<keyword evidence="4 8" id="KW-0812">Transmembrane</keyword>
<keyword evidence="5" id="KW-0677">Repeat</keyword>
<comment type="similarity">
    <text evidence="2 9">Belongs to the mitochondrial carrier (TC 2.A.29) family.</text>
</comment>
<dbReference type="PROSITE" id="PS50920">
    <property type="entry name" value="SOLCAR"/>
    <property type="match status" value="1"/>
</dbReference>
<feature type="transmembrane region" description="Helical" evidence="10">
    <location>
        <begin position="53"/>
        <end position="75"/>
    </location>
</feature>
<proteinExistence type="inferred from homology"/>
<reference evidence="11 12" key="1">
    <citation type="submission" date="2014-02" db="EMBL/GenBank/DDBJ databases">
        <title>Single nucleus genome sequencing reveals high similarity among nuclei of an endomycorrhizal fungus.</title>
        <authorList>
            <person name="Lin K."/>
            <person name="Geurts R."/>
            <person name="Zhang Z."/>
            <person name="Limpens E."/>
            <person name="Saunders D.G."/>
            <person name="Mu D."/>
            <person name="Pang E."/>
            <person name="Cao H."/>
            <person name="Cha H."/>
            <person name="Lin T."/>
            <person name="Zhou Q."/>
            <person name="Shang Y."/>
            <person name="Li Y."/>
            <person name="Ivanov S."/>
            <person name="Sharma T."/>
            <person name="Velzen R.V."/>
            <person name="Ruijter N.D."/>
            <person name="Aanen D.K."/>
            <person name="Win J."/>
            <person name="Kamoun S."/>
            <person name="Bisseling T."/>
            <person name="Huang S."/>
        </authorList>
    </citation>
    <scope>NUCLEOTIDE SEQUENCE [LARGE SCALE GENOMIC DNA]</scope>
    <source>
        <strain evidence="12">DAOM197198w</strain>
    </source>
</reference>
<dbReference type="GO" id="GO:0016020">
    <property type="term" value="C:membrane"/>
    <property type="evidence" value="ECO:0007669"/>
    <property type="project" value="UniProtKB-SubCell"/>
</dbReference>
<dbReference type="PANTHER" id="PTHR45667">
    <property type="entry name" value="S-ADENOSYLMETHIONINE MITOCHONDRIAL CARRIER PROTEIN"/>
    <property type="match status" value="1"/>
</dbReference>
<dbReference type="SUPFAM" id="SSF103506">
    <property type="entry name" value="Mitochondrial carrier"/>
    <property type="match status" value="1"/>
</dbReference>
<evidence type="ECO:0000256" key="7">
    <source>
        <dbReference type="ARBA" id="ARBA00023136"/>
    </source>
</evidence>
<keyword evidence="7 8" id="KW-0472">Membrane</keyword>
<evidence type="ECO:0000256" key="6">
    <source>
        <dbReference type="ARBA" id="ARBA00022989"/>
    </source>
</evidence>
<dbReference type="Pfam" id="PF00153">
    <property type="entry name" value="Mito_carr"/>
    <property type="match status" value="1"/>
</dbReference>
<organism evidence="11 12">
    <name type="scientific">Rhizophagus irregularis (strain DAOM 197198w)</name>
    <name type="common">Glomus intraradices</name>
    <dbReference type="NCBI Taxonomy" id="1432141"/>
    <lineage>
        <taxon>Eukaryota</taxon>
        <taxon>Fungi</taxon>
        <taxon>Fungi incertae sedis</taxon>
        <taxon>Mucoromycota</taxon>
        <taxon>Glomeromycotina</taxon>
        <taxon>Glomeromycetes</taxon>
        <taxon>Glomerales</taxon>
        <taxon>Glomeraceae</taxon>
        <taxon>Rhizophagus</taxon>
    </lineage>
</organism>
<comment type="subcellular location">
    <subcellularLocation>
        <location evidence="1">Membrane</location>
        <topology evidence="1">Multi-pass membrane protein</topology>
    </subcellularLocation>
</comment>
<dbReference type="Proteomes" id="UP000022910">
    <property type="component" value="Unassembled WGS sequence"/>
</dbReference>
<feature type="repeat" description="Solcar" evidence="8">
    <location>
        <begin position="1"/>
        <end position="81"/>
    </location>
</feature>